<dbReference type="EMBL" id="BFEA01000480">
    <property type="protein sequence ID" value="GBG84531.1"/>
    <property type="molecule type" value="Genomic_DNA"/>
</dbReference>
<feature type="compositionally biased region" description="Polar residues" evidence="1">
    <location>
        <begin position="100"/>
        <end position="125"/>
    </location>
</feature>
<evidence type="ECO:0000313" key="2">
    <source>
        <dbReference type="EMBL" id="GBG84531.1"/>
    </source>
</evidence>
<organism evidence="2 3">
    <name type="scientific">Chara braunii</name>
    <name type="common">Braun's stonewort</name>
    <dbReference type="NCBI Taxonomy" id="69332"/>
    <lineage>
        <taxon>Eukaryota</taxon>
        <taxon>Viridiplantae</taxon>
        <taxon>Streptophyta</taxon>
        <taxon>Charophyceae</taxon>
        <taxon>Charales</taxon>
        <taxon>Characeae</taxon>
        <taxon>Chara</taxon>
    </lineage>
</organism>
<keyword evidence="3" id="KW-1185">Reference proteome</keyword>
<feature type="compositionally biased region" description="Basic and acidic residues" evidence="1">
    <location>
        <begin position="482"/>
        <end position="515"/>
    </location>
</feature>
<evidence type="ECO:0000256" key="1">
    <source>
        <dbReference type="SAM" id="MobiDB-lite"/>
    </source>
</evidence>
<feature type="compositionally biased region" description="Basic and acidic residues" evidence="1">
    <location>
        <begin position="540"/>
        <end position="552"/>
    </location>
</feature>
<feature type="compositionally biased region" description="Basic and acidic residues" evidence="1">
    <location>
        <begin position="563"/>
        <end position="572"/>
    </location>
</feature>
<feature type="region of interest" description="Disordered" evidence="1">
    <location>
        <begin position="1"/>
        <end position="603"/>
    </location>
</feature>
<accession>A0A388LQI3</accession>
<dbReference type="AlphaFoldDB" id="A0A388LQI3"/>
<feature type="compositionally biased region" description="Low complexity" evidence="1">
    <location>
        <begin position="516"/>
        <end position="535"/>
    </location>
</feature>
<feature type="compositionally biased region" description="Basic and acidic residues" evidence="1">
    <location>
        <begin position="582"/>
        <end position="592"/>
    </location>
</feature>
<comment type="caution">
    <text evidence="2">The sequence shown here is derived from an EMBL/GenBank/DDBJ whole genome shotgun (WGS) entry which is preliminary data.</text>
</comment>
<feature type="compositionally biased region" description="Polar residues" evidence="1">
    <location>
        <begin position="63"/>
        <end position="74"/>
    </location>
</feature>
<evidence type="ECO:0000313" key="3">
    <source>
        <dbReference type="Proteomes" id="UP000265515"/>
    </source>
</evidence>
<feature type="compositionally biased region" description="Acidic residues" evidence="1">
    <location>
        <begin position="390"/>
        <end position="416"/>
    </location>
</feature>
<feature type="compositionally biased region" description="Polar residues" evidence="1">
    <location>
        <begin position="1"/>
        <end position="15"/>
    </location>
</feature>
<dbReference type="Proteomes" id="UP000265515">
    <property type="component" value="Unassembled WGS sequence"/>
</dbReference>
<feature type="compositionally biased region" description="Basic and acidic residues" evidence="1">
    <location>
        <begin position="352"/>
        <end position="366"/>
    </location>
</feature>
<dbReference type="OMA" id="PHENLEI"/>
<gene>
    <name evidence="2" type="ORF">CBR_g38813</name>
</gene>
<reference evidence="2 3" key="1">
    <citation type="journal article" date="2018" name="Cell">
        <title>The Chara Genome: Secondary Complexity and Implications for Plant Terrestrialization.</title>
        <authorList>
            <person name="Nishiyama T."/>
            <person name="Sakayama H."/>
            <person name="Vries J.D."/>
            <person name="Buschmann H."/>
            <person name="Saint-Marcoux D."/>
            <person name="Ullrich K.K."/>
            <person name="Haas F.B."/>
            <person name="Vanderstraeten L."/>
            <person name="Becker D."/>
            <person name="Lang D."/>
            <person name="Vosolsobe S."/>
            <person name="Rombauts S."/>
            <person name="Wilhelmsson P.K.I."/>
            <person name="Janitza P."/>
            <person name="Kern R."/>
            <person name="Heyl A."/>
            <person name="Rumpler F."/>
            <person name="Villalobos L.I.A.C."/>
            <person name="Clay J.M."/>
            <person name="Skokan R."/>
            <person name="Toyoda A."/>
            <person name="Suzuki Y."/>
            <person name="Kagoshima H."/>
            <person name="Schijlen E."/>
            <person name="Tajeshwar N."/>
            <person name="Catarino B."/>
            <person name="Hetherington A.J."/>
            <person name="Saltykova A."/>
            <person name="Bonnot C."/>
            <person name="Breuninger H."/>
            <person name="Symeonidi A."/>
            <person name="Radhakrishnan G.V."/>
            <person name="Van Nieuwerburgh F."/>
            <person name="Deforce D."/>
            <person name="Chang C."/>
            <person name="Karol K.G."/>
            <person name="Hedrich R."/>
            <person name="Ulvskov P."/>
            <person name="Glockner G."/>
            <person name="Delwiche C.F."/>
            <person name="Petrasek J."/>
            <person name="Van de Peer Y."/>
            <person name="Friml J."/>
            <person name="Beilby M."/>
            <person name="Dolan L."/>
            <person name="Kohara Y."/>
            <person name="Sugano S."/>
            <person name="Fujiyama A."/>
            <person name="Delaux P.-M."/>
            <person name="Quint M."/>
            <person name="TheiBen G."/>
            <person name="Hagemann M."/>
            <person name="Harholt J."/>
            <person name="Dunand C."/>
            <person name="Zachgo S."/>
            <person name="Langdale J."/>
            <person name="Maumus F."/>
            <person name="Straeten D.V.D."/>
            <person name="Gould S.B."/>
            <person name="Rensing S.A."/>
        </authorList>
    </citation>
    <scope>NUCLEOTIDE SEQUENCE [LARGE SCALE GENOMIC DNA]</scope>
    <source>
        <strain evidence="2 3">S276</strain>
    </source>
</reference>
<dbReference type="Gramene" id="GBG84531">
    <property type="protein sequence ID" value="GBG84531"/>
    <property type="gene ID" value="CBR_g38813"/>
</dbReference>
<name>A0A388LQI3_CHABU</name>
<proteinExistence type="predicted"/>
<protein>
    <submittedName>
        <fullName evidence="2">Uncharacterized protein</fullName>
    </submittedName>
</protein>
<feature type="compositionally biased region" description="Acidic residues" evidence="1">
    <location>
        <begin position="24"/>
        <end position="39"/>
    </location>
</feature>
<sequence length="617" mass="65318">MRSDVESMSNVSQVGMSPARTVAGDDEQLTEESVEEETAAVESSAKPAEESVGDKTASGRDMAQSQNVHLQSSPAADLHASSMASLGNGTDKRGGDGSNRIPTVNTVTPKSQPATEGSRQVTERTSNSHDRTVKTSPQDLNRPRLNSRSSRIEALLNETSEASEERPHAGFSSARQAAVGTDKEWGLEALSSAKSLPPAEKSSRPHSAVAKRRRSSPSKLVFLAESALHPDEDYAAVRNVRAGPDQAQQNSESGAGVAPVKPTPPPDNSKPGAGVAPVKPTPPPDNSKPGAGVAPVKPTLPSGHNHTNALLKEEEQQQQQQSKSPDEEERATAKTSRSNRESGTSGGGGDGDAAHNQDMVEPHENLEINPSPTAEADAGGNHNDSKDDGGDGDVESDDGGAADEDDEDADNADDDDSQKADQKTPSKGAIPGNPPTPGRVVVKQGKRGGGKGTASQGGQSGRTSGKRTARRSNASSRKSRRKAENKEAAELEGKEDSREPGRLVDEGATFRDPSTRRTTQKSSSQGTESTTESESAPPHRQQEEESGSEKSSQEGSGSPTGSSREDKTDSHSNRKKMRKDKKPPAVKKERTWGRAVTEADNSAGYSRRFKKFFFYLY</sequence>